<keyword evidence="2" id="KW-1185">Reference proteome</keyword>
<evidence type="ECO:0000313" key="2">
    <source>
        <dbReference type="Proteomes" id="UP000284706"/>
    </source>
</evidence>
<protein>
    <submittedName>
        <fullName evidence="1">Uncharacterized protein</fullName>
    </submittedName>
</protein>
<evidence type="ECO:0000313" key="1">
    <source>
        <dbReference type="EMBL" id="PPQ66380.1"/>
    </source>
</evidence>
<name>A0A409VJF9_9AGAR</name>
<comment type="caution">
    <text evidence="1">The sequence shown here is derived from an EMBL/GenBank/DDBJ whole genome shotgun (WGS) entry which is preliminary data.</text>
</comment>
<accession>A0A409VJF9</accession>
<dbReference type="AlphaFoldDB" id="A0A409VJF9"/>
<sequence length="68" mass="7756">MTTSDVGMASWIFLVNGFTYTTLYPTPDWPQVNQSATWLSIRIWGSKELRAAREKGKDGHPSRQQDEP</sequence>
<dbReference type="InParanoid" id="A0A409VJF9"/>
<dbReference type="Proteomes" id="UP000284706">
    <property type="component" value="Unassembled WGS sequence"/>
</dbReference>
<reference evidence="1 2" key="1">
    <citation type="journal article" date="2018" name="Evol. Lett.">
        <title>Horizontal gene cluster transfer increased hallucinogenic mushroom diversity.</title>
        <authorList>
            <person name="Reynolds H.T."/>
            <person name="Vijayakumar V."/>
            <person name="Gluck-Thaler E."/>
            <person name="Korotkin H.B."/>
            <person name="Matheny P.B."/>
            <person name="Slot J.C."/>
        </authorList>
    </citation>
    <scope>NUCLEOTIDE SEQUENCE [LARGE SCALE GENOMIC DNA]</scope>
    <source>
        <strain evidence="1 2">SRW20</strain>
    </source>
</reference>
<gene>
    <name evidence="1" type="ORF">CVT26_011098</name>
</gene>
<proteinExistence type="predicted"/>
<organism evidence="1 2">
    <name type="scientific">Gymnopilus dilepis</name>
    <dbReference type="NCBI Taxonomy" id="231916"/>
    <lineage>
        <taxon>Eukaryota</taxon>
        <taxon>Fungi</taxon>
        <taxon>Dikarya</taxon>
        <taxon>Basidiomycota</taxon>
        <taxon>Agaricomycotina</taxon>
        <taxon>Agaricomycetes</taxon>
        <taxon>Agaricomycetidae</taxon>
        <taxon>Agaricales</taxon>
        <taxon>Agaricineae</taxon>
        <taxon>Hymenogastraceae</taxon>
        <taxon>Gymnopilus</taxon>
    </lineage>
</organism>
<dbReference type="EMBL" id="NHYE01005632">
    <property type="protein sequence ID" value="PPQ66380.1"/>
    <property type="molecule type" value="Genomic_DNA"/>
</dbReference>